<sequence length="334" mass="38864">MAINKWLKKSTIWLLTIIIGIGVFYFSYQLFKPRNENKMSAQVIAIKSGTSLNEITNDLYEESIIRSPLFFELYLRIRGLTTEIKAGHYRLTSKMSMLDIIDKLIKGKTAFYEFTVPEGMTVKEIATKLSNYGFNSKDFLKIVKKKKLKWLPERSKVNYNLEGFLFPATYYLSYDSFEKDVVKKMLEEFKERINPLQMEVKKSDYNLYQIITIASLIQAEAKLEEEMNLISSVIYNRLKRGMKLQLDATVQYALDKHKSKLFYSDLEVDSPYNTYKNYGLPPGPINNPGIKAIKAALNPAKTDYLYYVATEDGKHKFTKTYKAHLRVQKELKDK</sequence>
<protein>
    <recommendedName>
        <fullName evidence="7">Endolytic murein transglycosylase</fullName>
        <ecNumber evidence="7">4.2.2.29</ecNumber>
    </recommendedName>
    <alternativeName>
        <fullName evidence="7">Peptidoglycan lytic transglycosylase</fullName>
    </alternativeName>
    <alternativeName>
        <fullName evidence="7">Peptidoglycan polymerization terminase</fullName>
    </alternativeName>
</protein>
<feature type="transmembrane region" description="Helical" evidence="7">
    <location>
        <begin position="12"/>
        <end position="31"/>
    </location>
</feature>
<name>L0KC58_HALHC</name>
<evidence type="ECO:0000256" key="1">
    <source>
        <dbReference type="ARBA" id="ARBA00022475"/>
    </source>
</evidence>
<evidence type="ECO:0000256" key="6">
    <source>
        <dbReference type="ARBA" id="ARBA00023316"/>
    </source>
</evidence>
<dbReference type="STRING" id="748449.Halha_2060"/>
<evidence type="ECO:0000256" key="7">
    <source>
        <dbReference type="HAMAP-Rule" id="MF_02065"/>
    </source>
</evidence>
<dbReference type="Gene3D" id="3.30.160.60">
    <property type="entry name" value="Classic Zinc Finger"/>
    <property type="match status" value="1"/>
</dbReference>
<evidence type="ECO:0000256" key="2">
    <source>
        <dbReference type="ARBA" id="ARBA00022692"/>
    </source>
</evidence>
<evidence type="ECO:0000256" key="5">
    <source>
        <dbReference type="ARBA" id="ARBA00023239"/>
    </source>
</evidence>
<dbReference type="NCBIfam" id="TIGR00247">
    <property type="entry name" value="endolytic transglycosylase MltG"/>
    <property type="match status" value="1"/>
</dbReference>
<dbReference type="Gene3D" id="3.30.1490.480">
    <property type="entry name" value="Endolytic murein transglycosylase"/>
    <property type="match status" value="1"/>
</dbReference>
<dbReference type="eggNOG" id="COG1559">
    <property type="taxonomic scope" value="Bacteria"/>
</dbReference>
<dbReference type="GO" id="GO:0005886">
    <property type="term" value="C:plasma membrane"/>
    <property type="evidence" value="ECO:0007669"/>
    <property type="project" value="UniProtKB-SubCell"/>
</dbReference>
<dbReference type="Pfam" id="PF02618">
    <property type="entry name" value="YceG"/>
    <property type="match status" value="1"/>
</dbReference>
<accession>L0KC58</accession>
<dbReference type="PATRIC" id="fig|748449.3.peg.1982"/>
<keyword evidence="9" id="KW-1185">Reference proteome</keyword>
<gene>
    <name evidence="7" type="primary">mltG</name>
    <name evidence="8" type="ordered locus">Halha_2060</name>
</gene>
<dbReference type="KEGG" id="hhl:Halha_2060"/>
<keyword evidence="4 7" id="KW-0472">Membrane</keyword>
<dbReference type="GO" id="GO:0071555">
    <property type="term" value="P:cell wall organization"/>
    <property type="evidence" value="ECO:0007669"/>
    <property type="project" value="UniProtKB-KW"/>
</dbReference>
<dbReference type="RefSeq" id="WP_015327668.1">
    <property type="nucleotide sequence ID" value="NC_019978.1"/>
</dbReference>
<evidence type="ECO:0000256" key="4">
    <source>
        <dbReference type="ARBA" id="ARBA00023136"/>
    </source>
</evidence>
<comment type="function">
    <text evidence="7">Functions as a peptidoglycan terminase that cleaves nascent peptidoglycan strands endolytically to terminate their elongation.</text>
</comment>
<dbReference type="Proteomes" id="UP000010880">
    <property type="component" value="Chromosome"/>
</dbReference>
<comment type="subcellular location">
    <subcellularLocation>
        <location evidence="7">Cell membrane</location>
        <topology evidence="7">Single-pass membrane protein</topology>
    </subcellularLocation>
</comment>
<dbReference type="AlphaFoldDB" id="L0KC58"/>
<dbReference type="GO" id="GO:0009252">
    <property type="term" value="P:peptidoglycan biosynthetic process"/>
    <property type="evidence" value="ECO:0007669"/>
    <property type="project" value="UniProtKB-UniRule"/>
</dbReference>
<evidence type="ECO:0000313" key="9">
    <source>
        <dbReference type="Proteomes" id="UP000010880"/>
    </source>
</evidence>
<dbReference type="HOGENOM" id="CLU_025574_2_2_9"/>
<keyword evidence="5 7" id="KW-0456">Lyase</keyword>
<dbReference type="EMBL" id="CP003359">
    <property type="protein sequence ID" value="AGB41954.1"/>
    <property type="molecule type" value="Genomic_DNA"/>
</dbReference>
<reference evidence="9" key="1">
    <citation type="submission" date="2012-02" db="EMBL/GenBank/DDBJ databases">
        <title>The complete genome of Halobacteroides halobius DSM 5150.</title>
        <authorList>
            <person name="Lucas S."/>
            <person name="Copeland A."/>
            <person name="Lapidus A."/>
            <person name="Glavina del Rio T."/>
            <person name="Dalin E."/>
            <person name="Tice H."/>
            <person name="Bruce D."/>
            <person name="Goodwin L."/>
            <person name="Pitluck S."/>
            <person name="Peters L."/>
            <person name="Mikhailova N."/>
            <person name="Gu W."/>
            <person name="Kyrpides N."/>
            <person name="Mavromatis K."/>
            <person name="Ivanova N."/>
            <person name="Brettin T."/>
            <person name="Detter J.C."/>
            <person name="Han C."/>
            <person name="Larimer F."/>
            <person name="Land M."/>
            <person name="Hauser L."/>
            <person name="Markowitz V."/>
            <person name="Cheng J.-F."/>
            <person name="Hugenholtz P."/>
            <person name="Woyke T."/>
            <person name="Wu D."/>
            <person name="Tindall B."/>
            <person name="Pomrenke H."/>
            <person name="Brambilla E."/>
            <person name="Klenk H.-P."/>
            <person name="Eisen J.A."/>
        </authorList>
    </citation>
    <scope>NUCLEOTIDE SEQUENCE [LARGE SCALE GENOMIC DNA]</scope>
    <source>
        <strain evidence="9">ATCC 35273 / DSM 5150 / MD-1</strain>
    </source>
</reference>
<dbReference type="HAMAP" id="MF_02065">
    <property type="entry name" value="MltG"/>
    <property type="match status" value="1"/>
</dbReference>
<dbReference type="InterPro" id="IPR003770">
    <property type="entry name" value="MLTG-like"/>
</dbReference>
<dbReference type="PANTHER" id="PTHR30518">
    <property type="entry name" value="ENDOLYTIC MUREIN TRANSGLYCOSYLASE"/>
    <property type="match status" value="1"/>
</dbReference>
<keyword evidence="2 7" id="KW-0812">Transmembrane</keyword>
<keyword evidence="6 7" id="KW-0961">Cell wall biogenesis/degradation</keyword>
<dbReference type="CDD" id="cd08010">
    <property type="entry name" value="MltG_like"/>
    <property type="match status" value="1"/>
</dbReference>
<evidence type="ECO:0000256" key="3">
    <source>
        <dbReference type="ARBA" id="ARBA00022989"/>
    </source>
</evidence>
<feature type="site" description="Important for catalytic activity" evidence="7">
    <location>
        <position position="220"/>
    </location>
</feature>
<keyword evidence="1 7" id="KW-1003">Cell membrane</keyword>
<dbReference type="EC" id="4.2.2.29" evidence="7"/>
<keyword evidence="3 7" id="KW-1133">Transmembrane helix</keyword>
<comment type="similarity">
    <text evidence="7">Belongs to the transglycosylase MltG family.</text>
</comment>
<dbReference type="GO" id="GO:0008932">
    <property type="term" value="F:lytic endotransglycosylase activity"/>
    <property type="evidence" value="ECO:0007669"/>
    <property type="project" value="UniProtKB-UniRule"/>
</dbReference>
<comment type="catalytic activity">
    <reaction evidence="7">
        <text>a peptidoglycan chain = a peptidoglycan chain with N-acetyl-1,6-anhydromuramyl-[peptide] at the reducing end + a peptidoglycan chain with N-acetylglucosamine at the non-reducing end.</text>
        <dbReference type="EC" id="4.2.2.29"/>
    </reaction>
</comment>
<dbReference type="OrthoDB" id="9814591at2"/>
<proteinExistence type="inferred from homology"/>
<evidence type="ECO:0000313" key="8">
    <source>
        <dbReference type="EMBL" id="AGB41954.1"/>
    </source>
</evidence>
<dbReference type="PANTHER" id="PTHR30518:SF2">
    <property type="entry name" value="ENDOLYTIC MUREIN TRANSGLYCOSYLASE"/>
    <property type="match status" value="1"/>
</dbReference>
<organism evidence="8 9">
    <name type="scientific">Halobacteroides halobius (strain ATCC 35273 / DSM 5150 / MD-1)</name>
    <dbReference type="NCBI Taxonomy" id="748449"/>
    <lineage>
        <taxon>Bacteria</taxon>
        <taxon>Bacillati</taxon>
        <taxon>Bacillota</taxon>
        <taxon>Clostridia</taxon>
        <taxon>Halanaerobiales</taxon>
        <taxon>Halobacteroidaceae</taxon>
        <taxon>Halobacteroides</taxon>
    </lineage>
</organism>